<dbReference type="PANTHER" id="PTHR30007">
    <property type="entry name" value="PHP DOMAIN PROTEIN"/>
    <property type="match status" value="1"/>
</dbReference>
<evidence type="ECO:0000313" key="3">
    <source>
        <dbReference type="Proteomes" id="UP000028027"/>
    </source>
</evidence>
<keyword evidence="2" id="KW-0808">Transferase</keyword>
<accession>A0A081S349</accession>
<dbReference type="PANTHER" id="PTHR30007:SF1">
    <property type="entry name" value="BLR1914 PROTEIN"/>
    <property type="match status" value="1"/>
</dbReference>
<feature type="domain" description="Transposase IS4-like" evidence="1">
    <location>
        <begin position="2"/>
        <end position="134"/>
    </location>
</feature>
<dbReference type="EC" id="2.1.2.9" evidence="2"/>
<dbReference type="Pfam" id="PF01609">
    <property type="entry name" value="DDE_Tnp_1"/>
    <property type="match status" value="1"/>
</dbReference>
<dbReference type="GO" id="GO:0004803">
    <property type="term" value="F:transposase activity"/>
    <property type="evidence" value="ECO:0007669"/>
    <property type="project" value="InterPro"/>
</dbReference>
<dbReference type="GO" id="GO:0004479">
    <property type="term" value="F:methionyl-tRNA formyltransferase activity"/>
    <property type="evidence" value="ECO:0007669"/>
    <property type="project" value="UniProtKB-EC"/>
</dbReference>
<dbReference type="PROSITE" id="PS51257">
    <property type="entry name" value="PROKAR_LIPOPROTEIN"/>
    <property type="match status" value="1"/>
</dbReference>
<keyword evidence="3" id="KW-1185">Reference proteome</keyword>
<reference evidence="2 3" key="1">
    <citation type="submission" date="2014-06" db="EMBL/GenBank/DDBJ databases">
        <authorList>
            <person name="Ngugi D.K."/>
            <person name="Blom J."/>
            <person name="Alam I."/>
            <person name="Rashid M."/>
            <person name="Ba Alawi W."/>
            <person name="Zhang G."/>
            <person name="Hikmawan T."/>
            <person name="Guan Y."/>
            <person name="Antunes A."/>
            <person name="Siam R."/>
            <person name="Eldorry H."/>
            <person name="Bajic V."/>
            <person name="Stingl U."/>
        </authorList>
    </citation>
    <scope>NUCLEOTIDE SEQUENCE [LARGE SCALE GENOMIC DNA]</scope>
    <source>
        <strain evidence="2">SCGC AAA799-E16</strain>
    </source>
</reference>
<proteinExistence type="predicted"/>
<gene>
    <name evidence="2" type="ORF">AAA799E16_02006</name>
</gene>
<name>A0A081S349_9ARCH</name>
<evidence type="ECO:0000313" key="2">
    <source>
        <dbReference type="EMBL" id="KER05352.1"/>
    </source>
</evidence>
<dbReference type="AlphaFoldDB" id="A0A081S349"/>
<dbReference type="GO" id="GO:0003677">
    <property type="term" value="F:DNA binding"/>
    <property type="evidence" value="ECO:0007669"/>
    <property type="project" value="InterPro"/>
</dbReference>
<dbReference type="InterPro" id="IPR002559">
    <property type="entry name" value="Transposase_11"/>
</dbReference>
<dbReference type="EMBL" id="JNVL01000104">
    <property type="protein sequence ID" value="KER05352.1"/>
    <property type="molecule type" value="Genomic_DNA"/>
</dbReference>
<dbReference type="NCBIfam" id="NF033580">
    <property type="entry name" value="transpos_IS5_3"/>
    <property type="match status" value="1"/>
</dbReference>
<protein>
    <submittedName>
        <fullName evidence="2">Methionyl-tRNA formyltransferase protein</fullName>
        <ecNumber evidence="2">2.1.2.9</ecNumber>
    </submittedName>
</protein>
<sequence>MGTKLHVAVDCNGLPVSIVTSCANEHDSTKFIDVMENISECLDDEMIQQIVSVYADKGYDAKYIRMYLRNRNLACCIPYKKNSKLMQNNAQRNYNKTRYVVERFFAWLKCGFRRTAIRYERVAENYLGFINIASFLMYCRVLR</sequence>
<dbReference type="Proteomes" id="UP000028027">
    <property type="component" value="Unassembled WGS sequence"/>
</dbReference>
<evidence type="ECO:0000259" key="1">
    <source>
        <dbReference type="Pfam" id="PF01609"/>
    </source>
</evidence>
<comment type="caution">
    <text evidence="2">The sequence shown here is derived from an EMBL/GenBank/DDBJ whole genome shotgun (WGS) entry which is preliminary data.</text>
</comment>
<dbReference type="GO" id="GO:0006313">
    <property type="term" value="P:DNA transposition"/>
    <property type="evidence" value="ECO:0007669"/>
    <property type="project" value="InterPro"/>
</dbReference>
<organism evidence="2 3">
    <name type="scientific">Marine Group I thaumarchaeote SCGC AAA799-E16</name>
    <dbReference type="NCBI Taxonomy" id="1502292"/>
    <lineage>
        <taxon>Archaea</taxon>
        <taxon>Nitrososphaerota</taxon>
        <taxon>Marine Group I</taxon>
    </lineage>
</organism>